<dbReference type="EMBL" id="CABVQH010000024">
    <property type="protein sequence ID" value="VWD18904.1"/>
    <property type="molecule type" value="Genomic_DNA"/>
</dbReference>
<keyword evidence="1" id="KW-0732">Signal</keyword>
<evidence type="ECO:0000313" key="3">
    <source>
        <dbReference type="Proteomes" id="UP000494260"/>
    </source>
</evidence>
<organism evidence="2 3">
    <name type="scientific">Burkholderia lata (strain ATCC 17760 / DSM 23089 / LMG 22485 / NCIMB 9086 / R18194 / 383)</name>
    <dbReference type="NCBI Taxonomy" id="482957"/>
    <lineage>
        <taxon>Bacteria</taxon>
        <taxon>Pseudomonadati</taxon>
        <taxon>Pseudomonadota</taxon>
        <taxon>Betaproteobacteria</taxon>
        <taxon>Burkholderiales</taxon>
        <taxon>Burkholderiaceae</taxon>
        <taxon>Burkholderia</taxon>
        <taxon>Burkholderia cepacia complex</taxon>
    </lineage>
</organism>
<name>A0A6P2YB67_BURL3</name>
<accession>A0A6P2YB67</accession>
<proteinExistence type="predicted"/>
<protein>
    <recommendedName>
        <fullName evidence="4">Lipoprotein</fullName>
    </recommendedName>
</protein>
<dbReference type="AlphaFoldDB" id="A0A6P2YB67"/>
<dbReference type="Proteomes" id="UP000494260">
    <property type="component" value="Unassembled WGS sequence"/>
</dbReference>
<gene>
    <name evidence="2" type="ORF">BLA18109_05789</name>
</gene>
<evidence type="ECO:0008006" key="4">
    <source>
        <dbReference type="Google" id="ProtNLM"/>
    </source>
</evidence>
<evidence type="ECO:0000313" key="2">
    <source>
        <dbReference type="EMBL" id="VWD18904.1"/>
    </source>
</evidence>
<feature type="chain" id="PRO_5026678795" description="Lipoprotein" evidence="1">
    <location>
        <begin position="47"/>
        <end position="177"/>
    </location>
</feature>
<feature type="signal peptide" evidence="1">
    <location>
        <begin position="1"/>
        <end position="46"/>
    </location>
</feature>
<reference evidence="2 3" key="1">
    <citation type="submission" date="2019-09" db="EMBL/GenBank/DDBJ databases">
        <authorList>
            <person name="Depoorter E."/>
        </authorList>
    </citation>
    <scope>NUCLEOTIDE SEQUENCE [LARGE SCALE GENOMIC DNA]</scope>
    <source>
        <strain evidence="2">R-18109</strain>
    </source>
</reference>
<sequence length="177" mass="19190">MRVFVTMTRTSLPMIRQSIEVSSMTGRARVLCALLWLACGPVAAHAQTIPADAEPECHSVHVGRAITLSGRYALDYGDESIGSDVWFEEDDASARRLPDRSQRAGVIAFANQRDALRVLRLPAAQPDGVCRFDGRATVVIRDLDTACPGLETPDHARLVKVVKASVPTRHACEATAP</sequence>
<evidence type="ECO:0000256" key="1">
    <source>
        <dbReference type="SAM" id="SignalP"/>
    </source>
</evidence>